<evidence type="ECO:0000256" key="1">
    <source>
        <dbReference type="ARBA" id="ARBA00022603"/>
    </source>
</evidence>
<dbReference type="PROSITE" id="PS01230">
    <property type="entry name" value="TRMA_1"/>
    <property type="match status" value="1"/>
</dbReference>
<feature type="binding site" evidence="4">
    <location>
        <position position="320"/>
    </location>
    <ligand>
        <name>S-adenosyl-L-methionine</name>
        <dbReference type="ChEBI" id="CHEBI:59789"/>
    </ligand>
</feature>
<dbReference type="Gene3D" id="2.40.50.140">
    <property type="entry name" value="Nucleic acid-binding proteins"/>
    <property type="match status" value="1"/>
</dbReference>
<feature type="region of interest" description="Disordered" evidence="6">
    <location>
        <begin position="381"/>
        <end position="402"/>
    </location>
</feature>
<dbReference type="Gene3D" id="2.40.50.1070">
    <property type="match status" value="1"/>
</dbReference>
<dbReference type="PANTHER" id="PTHR11061:SF30">
    <property type="entry name" value="TRNA (URACIL(54)-C(5))-METHYLTRANSFERASE"/>
    <property type="match status" value="1"/>
</dbReference>
<comment type="similarity">
    <text evidence="4">Belongs to the class I-like SAM-binding methyltransferase superfamily. RNA M5U methyltransferase family.</text>
</comment>
<accession>A0A931D8P0</accession>
<dbReference type="PANTHER" id="PTHR11061">
    <property type="entry name" value="RNA M5U METHYLTRANSFERASE"/>
    <property type="match status" value="1"/>
</dbReference>
<evidence type="ECO:0000256" key="4">
    <source>
        <dbReference type="PROSITE-ProRule" id="PRU01024"/>
    </source>
</evidence>
<feature type="active site" description="Nucleophile" evidence="4">
    <location>
        <position position="436"/>
    </location>
</feature>
<dbReference type="GO" id="GO:0070475">
    <property type="term" value="P:rRNA base methylation"/>
    <property type="evidence" value="ECO:0007669"/>
    <property type="project" value="TreeGrafter"/>
</dbReference>
<dbReference type="InterPro" id="IPR002792">
    <property type="entry name" value="TRAM_dom"/>
</dbReference>
<feature type="binding site" evidence="4">
    <location>
        <position position="344"/>
    </location>
    <ligand>
        <name>S-adenosyl-L-methionine</name>
        <dbReference type="ChEBI" id="CHEBI:59789"/>
    </ligand>
</feature>
<dbReference type="GO" id="GO:0070041">
    <property type="term" value="F:rRNA (uridine-C5-)-methyltransferase activity"/>
    <property type="evidence" value="ECO:0007669"/>
    <property type="project" value="TreeGrafter"/>
</dbReference>
<reference evidence="8" key="1">
    <citation type="submission" date="2020-11" db="EMBL/GenBank/DDBJ databases">
        <title>Sequencing the genomes of 1000 actinobacteria strains.</title>
        <authorList>
            <person name="Klenk H.-P."/>
        </authorList>
    </citation>
    <scope>NUCLEOTIDE SEQUENCE</scope>
    <source>
        <strain evidence="8">DSM 26152</strain>
    </source>
</reference>
<dbReference type="InterPro" id="IPR012340">
    <property type="entry name" value="NA-bd_OB-fold"/>
</dbReference>
<dbReference type="Pfam" id="PF05958">
    <property type="entry name" value="tRNA_U5-meth_tr"/>
    <property type="match status" value="1"/>
</dbReference>
<dbReference type="SUPFAM" id="SSF53335">
    <property type="entry name" value="S-adenosyl-L-methionine-dependent methyltransferases"/>
    <property type="match status" value="1"/>
</dbReference>
<dbReference type="PROSITE" id="PS50926">
    <property type="entry name" value="TRAM"/>
    <property type="match status" value="1"/>
</dbReference>
<dbReference type="SUPFAM" id="SSF50249">
    <property type="entry name" value="Nucleic acid-binding proteins"/>
    <property type="match status" value="1"/>
</dbReference>
<evidence type="ECO:0000256" key="6">
    <source>
        <dbReference type="SAM" id="MobiDB-lite"/>
    </source>
</evidence>
<dbReference type="InterPro" id="IPR010280">
    <property type="entry name" value="U5_MeTrfase_fam"/>
</dbReference>
<evidence type="ECO:0000313" key="9">
    <source>
        <dbReference type="Proteomes" id="UP000625033"/>
    </source>
</evidence>
<dbReference type="RefSeq" id="WP_196836848.1">
    <property type="nucleotide sequence ID" value="NZ_JADOTZ010000001.1"/>
</dbReference>
<keyword evidence="9" id="KW-1185">Reference proteome</keyword>
<feature type="binding site" evidence="4">
    <location>
        <position position="409"/>
    </location>
    <ligand>
        <name>S-adenosyl-L-methionine</name>
        <dbReference type="ChEBI" id="CHEBI:59789"/>
    </ligand>
</feature>
<dbReference type="InterPro" id="IPR030390">
    <property type="entry name" value="MeTrfase_TrmA_AS"/>
</dbReference>
<dbReference type="EMBL" id="JADOTZ010000001">
    <property type="protein sequence ID" value="MBG6085690.1"/>
    <property type="molecule type" value="Genomic_DNA"/>
</dbReference>
<keyword evidence="3 4" id="KW-0949">S-adenosyl-L-methionine</keyword>
<keyword evidence="2 4" id="KW-0808">Transferase</keyword>
<evidence type="ECO:0000259" key="7">
    <source>
        <dbReference type="PROSITE" id="PS50926"/>
    </source>
</evidence>
<evidence type="ECO:0000256" key="2">
    <source>
        <dbReference type="ARBA" id="ARBA00022679"/>
    </source>
</evidence>
<keyword evidence="1 4" id="KW-0489">Methyltransferase</keyword>
<gene>
    <name evidence="8" type="ORF">IW252_002457</name>
</gene>
<dbReference type="Proteomes" id="UP000625033">
    <property type="component" value="Unassembled WGS sequence"/>
</dbReference>
<organism evidence="8 9">
    <name type="scientific">Zhihengliuella flava</name>
    <dbReference type="NCBI Taxonomy" id="1285193"/>
    <lineage>
        <taxon>Bacteria</taxon>
        <taxon>Bacillati</taxon>
        <taxon>Actinomycetota</taxon>
        <taxon>Actinomycetes</taxon>
        <taxon>Micrococcales</taxon>
        <taxon>Micrococcaceae</taxon>
        <taxon>Zhihengliuella</taxon>
    </lineage>
</organism>
<dbReference type="Pfam" id="PF01938">
    <property type="entry name" value="TRAM"/>
    <property type="match status" value="1"/>
</dbReference>
<evidence type="ECO:0000313" key="8">
    <source>
        <dbReference type="EMBL" id="MBG6085690.1"/>
    </source>
</evidence>
<evidence type="ECO:0000256" key="5">
    <source>
        <dbReference type="PROSITE-ProRule" id="PRU10015"/>
    </source>
</evidence>
<dbReference type="AlphaFoldDB" id="A0A931D8P0"/>
<dbReference type="Gene3D" id="3.40.50.150">
    <property type="entry name" value="Vaccinia Virus protein VP39"/>
    <property type="match status" value="1"/>
</dbReference>
<comment type="caution">
    <text evidence="8">The sequence shown here is derived from an EMBL/GenBank/DDBJ whole genome shotgun (WGS) entry which is preliminary data.</text>
</comment>
<sequence>MTSTLDAPVVELTVGPVAHGGHFVARHEGRVIFVRHGLPGERVRVRVTEHDDGARFWRGDVAEVLEASADRREHVWDQADALAAARAGVEPLGGAEFGHIDLAAQRQLKSDVVCEQLQRLGQIDALERGFAGVEAAPGENSRGIEWRTRMAFAVTEQGKLAMHPHRSEALVPLTNMPLASAEIQRLQPWAANFSGFERVEIAAPAGSGEALILLVPRPGLRGPAEQAAARAVAEQFSQQASLGLLTQETGAAADGSGSLQRVAGRTWLTERVSLPDGGVHAYRVTGEGFWQIHRAAPAALTEAVLNYLDPQPGERIADLYAGAGLFTVPVAEAVGERGLVLSIEGAPGTSRDARRNVHSYPQAIIAQGRVEKTLRTETTRWGHAGSAEGQQRRGRQAGQTGRLDAVVLDPPRAGAGRAGVDQIARTQARRIAYVSCDPASFARDAADFERRGYRLEAVRALDLYPNTHHVETIGRFVRV</sequence>
<feature type="domain" description="TRAM" evidence="7">
    <location>
        <begin position="3"/>
        <end position="63"/>
    </location>
</feature>
<evidence type="ECO:0000256" key="3">
    <source>
        <dbReference type="ARBA" id="ARBA00022691"/>
    </source>
</evidence>
<protein>
    <submittedName>
        <fullName evidence="8">tRNA/tmRNA/rRNA uracil-C5-methylase (TrmA/RlmC/RlmD family)</fullName>
    </submittedName>
</protein>
<dbReference type="PROSITE" id="PS51687">
    <property type="entry name" value="SAM_MT_RNA_M5U"/>
    <property type="match status" value="1"/>
</dbReference>
<feature type="active site" evidence="5">
    <location>
        <position position="436"/>
    </location>
</feature>
<name>A0A931D8P0_9MICC</name>
<feature type="binding site" evidence="4">
    <location>
        <position position="291"/>
    </location>
    <ligand>
        <name>S-adenosyl-L-methionine</name>
        <dbReference type="ChEBI" id="CHEBI:59789"/>
    </ligand>
</feature>
<dbReference type="InterPro" id="IPR029063">
    <property type="entry name" value="SAM-dependent_MTases_sf"/>
</dbReference>
<proteinExistence type="inferred from homology"/>